<dbReference type="AlphaFoldDB" id="A0A2H0DXR1"/>
<dbReference type="EMBL" id="PCTS01000011">
    <property type="protein sequence ID" value="PIP86658.1"/>
    <property type="molecule type" value="Genomic_DNA"/>
</dbReference>
<keyword evidence="4 6" id="KW-1133">Transmembrane helix</keyword>
<dbReference type="PANTHER" id="PTHR31272">
    <property type="entry name" value="CYTOCHROME C-TYPE BIOGENESIS PROTEIN HI_1454-RELATED"/>
    <property type="match status" value="1"/>
</dbReference>
<dbReference type="Pfam" id="PF02683">
    <property type="entry name" value="DsbD_TM"/>
    <property type="match status" value="1"/>
</dbReference>
<feature type="transmembrane region" description="Helical" evidence="6">
    <location>
        <begin position="6"/>
        <end position="36"/>
    </location>
</feature>
<name>A0A2H0DXR1_9BACT</name>
<feature type="transmembrane region" description="Helical" evidence="6">
    <location>
        <begin position="57"/>
        <end position="86"/>
    </location>
</feature>
<feature type="transmembrane region" description="Helical" evidence="6">
    <location>
        <begin position="138"/>
        <end position="163"/>
    </location>
</feature>
<comment type="subcellular location">
    <subcellularLocation>
        <location evidence="1">Membrane</location>
        <topology evidence="1">Multi-pass membrane protein</topology>
    </subcellularLocation>
</comment>
<comment type="similarity">
    <text evidence="2">Belongs to the DsbD family.</text>
</comment>
<evidence type="ECO:0000256" key="2">
    <source>
        <dbReference type="ARBA" id="ARBA00006143"/>
    </source>
</evidence>
<keyword evidence="5 6" id="KW-0472">Membrane</keyword>
<dbReference type="InterPro" id="IPR051790">
    <property type="entry name" value="Cytochrome_c-biogenesis_DsbD"/>
</dbReference>
<evidence type="ECO:0000256" key="3">
    <source>
        <dbReference type="ARBA" id="ARBA00022692"/>
    </source>
</evidence>
<evidence type="ECO:0000256" key="4">
    <source>
        <dbReference type="ARBA" id="ARBA00022989"/>
    </source>
</evidence>
<dbReference type="PANTHER" id="PTHR31272:SF4">
    <property type="entry name" value="CYTOCHROME C-TYPE BIOGENESIS PROTEIN HI_1454-RELATED"/>
    <property type="match status" value="1"/>
</dbReference>
<dbReference type="GO" id="GO:0017004">
    <property type="term" value="P:cytochrome complex assembly"/>
    <property type="evidence" value="ECO:0007669"/>
    <property type="project" value="InterPro"/>
</dbReference>
<protein>
    <submittedName>
        <fullName evidence="8">Cytochrome C biogenesis protein</fullName>
    </submittedName>
</protein>
<dbReference type="Proteomes" id="UP000231276">
    <property type="component" value="Unassembled WGS sequence"/>
</dbReference>
<feature type="transmembrane region" description="Helical" evidence="6">
    <location>
        <begin position="92"/>
        <end position="117"/>
    </location>
</feature>
<evidence type="ECO:0000259" key="7">
    <source>
        <dbReference type="Pfam" id="PF02683"/>
    </source>
</evidence>
<comment type="caution">
    <text evidence="8">The sequence shown here is derived from an EMBL/GenBank/DDBJ whole genome shotgun (WGS) entry which is preliminary data.</text>
</comment>
<evidence type="ECO:0000256" key="1">
    <source>
        <dbReference type="ARBA" id="ARBA00004141"/>
    </source>
</evidence>
<evidence type="ECO:0000313" key="8">
    <source>
        <dbReference type="EMBL" id="PIP86658.1"/>
    </source>
</evidence>
<organism evidence="8 9">
    <name type="scientific">Candidatus Campbellbacteria bacterium CG22_combo_CG10-13_8_21_14_all_43_18</name>
    <dbReference type="NCBI Taxonomy" id="1974530"/>
    <lineage>
        <taxon>Bacteria</taxon>
        <taxon>Candidatus Campbelliibacteriota</taxon>
    </lineage>
</organism>
<proteinExistence type="inferred from homology"/>
<sequence>MFELSLAFIVSSFGAGLLTFLAPCTLPLVPAYLGFISGVDQKDLEDPEKAPGARKKIFLNGVFFILGFSLIFIIFGTLAGLLGQALVPFRLWLGRIGGAFIIIFGLFMLGVFNLNFLKMEKKMKMPKWLSLGKPSSSFVVGGTFAFGWTPCVGPILGSILLLASTSSTALSGAVMLSIFSIGLAIPFLAIAFAYSRASKYVEAIAKYSKWVSYVGGVFLIILGALLVTDNFGLTISYGYQLLEFINYDRLLDFL</sequence>
<evidence type="ECO:0000256" key="5">
    <source>
        <dbReference type="ARBA" id="ARBA00023136"/>
    </source>
</evidence>
<feature type="transmembrane region" description="Helical" evidence="6">
    <location>
        <begin position="207"/>
        <end position="227"/>
    </location>
</feature>
<dbReference type="InterPro" id="IPR003834">
    <property type="entry name" value="Cyt_c_assmbl_TM_dom"/>
</dbReference>
<evidence type="ECO:0000256" key="6">
    <source>
        <dbReference type="SAM" id="Phobius"/>
    </source>
</evidence>
<feature type="domain" description="Cytochrome C biogenesis protein transmembrane" evidence="7">
    <location>
        <begin position="7"/>
        <end position="224"/>
    </location>
</feature>
<accession>A0A2H0DXR1</accession>
<dbReference type="GO" id="GO:0016020">
    <property type="term" value="C:membrane"/>
    <property type="evidence" value="ECO:0007669"/>
    <property type="project" value="UniProtKB-SubCell"/>
</dbReference>
<evidence type="ECO:0000313" key="9">
    <source>
        <dbReference type="Proteomes" id="UP000231276"/>
    </source>
</evidence>
<keyword evidence="3 6" id="KW-0812">Transmembrane</keyword>
<gene>
    <name evidence="8" type="ORF">COW82_00815</name>
</gene>
<feature type="transmembrane region" description="Helical" evidence="6">
    <location>
        <begin position="169"/>
        <end position="195"/>
    </location>
</feature>
<reference evidence="8 9" key="1">
    <citation type="submission" date="2017-09" db="EMBL/GenBank/DDBJ databases">
        <title>Depth-based differentiation of microbial function through sediment-hosted aquifers and enrichment of novel symbionts in the deep terrestrial subsurface.</title>
        <authorList>
            <person name="Probst A.J."/>
            <person name="Ladd B."/>
            <person name="Jarett J.K."/>
            <person name="Geller-Mcgrath D.E."/>
            <person name="Sieber C.M."/>
            <person name="Emerson J.B."/>
            <person name="Anantharaman K."/>
            <person name="Thomas B.C."/>
            <person name="Malmstrom R."/>
            <person name="Stieglmeier M."/>
            <person name="Klingl A."/>
            <person name="Woyke T."/>
            <person name="Ryan C.M."/>
            <person name="Banfield J.F."/>
        </authorList>
    </citation>
    <scope>NUCLEOTIDE SEQUENCE [LARGE SCALE GENOMIC DNA]</scope>
    <source>
        <strain evidence="8">CG22_combo_CG10-13_8_21_14_all_43_18</strain>
    </source>
</reference>